<evidence type="ECO:0000256" key="1">
    <source>
        <dbReference type="ARBA" id="ARBA00010406"/>
    </source>
</evidence>
<dbReference type="InterPro" id="IPR000788">
    <property type="entry name" value="RNR_lg_C"/>
</dbReference>
<evidence type="ECO:0000313" key="12">
    <source>
        <dbReference type="EMBL" id="MBS5831173.1"/>
    </source>
</evidence>
<keyword evidence="4 9" id="KW-0547">Nucleotide-binding</keyword>
<dbReference type="SUPFAM" id="SSF48168">
    <property type="entry name" value="R1 subunit of ribonucleotide reductase, N-terminal domain"/>
    <property type="match status" value="1"/>
</dbReference>
<dbReference type="AlphaFoldDB" id="A0A9E1B819"/>
<feature type="non-terminal residue" evidence="12">
    <location>
        <position position="414"/>
    </location>
</feature>
<gene>
    <name evidence="12" type="ORF">KIC69_10185</name>
</gene>
<evidence type="ECO:0000256" key="7">
    <source>
        <dbReference type="ARBA" id="ARBA00023116"/>
    </source>
</evidence>
<dbReference type="GO" id="GO:0004748">
    <property type="term" value="F:ribonucleoside-diphosphate reductase activity, thioredoxin disulfide as acceptor"/>
    <property type="evidence" value="ECO:0007669"/>
    <property type="project" value="UniProtKB-EC"/>
</dbReference>
<dbReference type="GO" id="GO:0005971">
    <property type="term" value="C:ribonucleoside-diphosphate reductase complex"/>
    <property type="evidence" value="ECO:0007669"/>
    <property type="project" value="TreeGrafter"/>
</dbReference>
<dbReference type="Gene3D" id="3.20.70.20">
    <property type="match status" value="1"/>
</dbReference>
<keyword evidence="6 10" id="KW-0560">Oxidoreductase</keyword>
<dbReference type="Proteomes" id="UP000824019">
    <property type="component" value="Unassembled WGS sequence"/>
</dbReference>
<dbReference type="EC" id="1.17.4.1" evidence="2 10"/>
<dbReference type="InterPro" id="IPR008926">
    <property type="entry name" value="RNR_R1-su_N"/>
</dbReference>
<proteinExistence type="inferred from homology"/>
<organism evidence="12 13">
    <name type="scientific">Campylobacter concisus</name>
    <dbReference type="NCBI Taxonomy" id="199"/>
    <lineage>
        <taxon>Bacteria</taxon>
        <taxon>Pseudomonadati</taxon>
        <taxon>Campylobacterota</taxon>
        <taxon>Epsilonproteobacteria</taxon>
        <taxon>Campylobacterales</taxon>
        <taxon>Campylobacteraceae</taxon>
        <taxon>Campylobacter</taxon>
    </lineage>
</organism>
<sequence length="414" mass="47753">QFRDMITTEEIQQTLIKTAVDKIDIDRPNWTFVAARLFLFDLYHKVTGFNGYNHLKDYLTKGEKVGRIIPGLKEKYDLEDLNAYIKPERDLQFAYLGIKTLYDRYLIKDKSGMPIELPQHMFMAIAMFLAQNELDSQGWAKKFYDLISKFEVMLATPTLSNARTTRHQLSSCYVGSTPDNIEGIFDSYKEMALLSKFGGGIGWDWSKVRAMGGSIDGHKNAAGGIIPFLKVTNDIAVAVDQLGTRKGAIAVYIEPWHMDVSDFLDLRKNSGEERRRAHELFPALWINDLFMKRVKENGRWSLFDPAQVSDLCDLYGEEFEKRYLEYENDENIQKNTILAKELWKKILTSYFETGMPFLCFKDNANKANPNDHEGIIRSSNLCTEIFQNTAPNYYKIKITYEDGGEELFDEEEDV</sequence>
<dbReference type="InterPro" id="IPR005144">
    <property type="entry name" value="ATP-cone_dom"/>
</dbReference>
<dbReference type="GO" id="GO:0005524">
    <property type="term" value="F:ATP binding"/>
    <property type="evidence" value="ECO:0007669"/>
    <property type="project" value="UniProtKB-UniRule"/>
</dbReference>
<evidence type="ECO:0000256" key="9">
    <source>
        <dbReference type="PROSITE-ProRule" id="PRU00492"/>
    </source>
</evidence>
<evidence type="ECO:0000256" key="2">
    <source>
        <dbReference type="ARBA" id="ARBA00012274"/>
    </source>
</evidence>
<evidence type="ECO:0000256" key="8">
    <source>
        <dbReference type="ARBA" id="ARBA00047754"/>
    </source>
</evidence>
<dbReference type="Pfam" id="PF00317">
    <property type="entry name" value="Ribonuc_red_lgN"/>
    <property type="match status" value="1"/>
</dbReference>
<reference evidence="12" key="1">
    <citation type="submission" date="2021-02" db="EMBL/GenBank/DDBJ databases">
        <title>Infant gut strain persistence is associated with maternal origin, phylogeny, and functional potential including surface adhesion and iron acquisition.</title>
        <authorList>
            <person name="Lou Y.C."/>
        </authorList>
    </citation>
    <scope>NUCLEOTIDE SEQUENCE</scope>
    <source>
        <strain evidence="12">L3_101_000G1_dasL3_101_000G1_concoct_7_sub</strain>
    </source>
</reference>
<comment type="catalytic activity">
    <reaction evidence="8 10">
        <text>a 2'-deoxyribonucleoside 5'-diphosphate + [thioredoxin]-disulfide + H2O = a ribonucleoside 5'-diphosphate + [thioredoxin]-dithiol</text>
        <dbReference type="Rhea" id="RHEA:23252"/>
        <dbReference type="Rhea" id="RHEA-COMP:10698"/>
        <dbReference type="Rhea" id="RHEA-COMP:10700"/>
        <dbReference type="ChEBI" id="CHEBI:15377"/>
        <dbReference type="ChEBI" id="CHEBI:29950"/>
        <dbReference type="ChEBI" id="CHEBI:50058"/>
        <dbReference type="ChEBI" id="CHEBI:57930"/>
        <dbReference type="ChEBI" id="CHEBI:73316"/>
        <dbReference type="EC" id="1.17.4.1"/>
    </reaction>
</comment>
<dbReference type="SUPFAM" id="SSF51998">
    <property type="entry name" value="PFL-like glycyl radical enzymes"/>
    <property type="match status" value="1"/>
</dbReference>
<feature type="domain" description="ATP-cone" evidence="11">
    <location>
        <begin position="1"/>
        <end position="48"/>
    </location>
</feature>
<feature type="non-terminal residue" evidence="12">
    <location>
        <position position="1"/>
    </location>
</feature>
<evidence type="ECO:0000256" key="4">
    <source>
        <dbReference type="ARBA" id="ARBA00022741"/>
    </source>
</evidence>
<dbReference type="InterPro" id="IPR039718">
    <property type="entry name" value="Rrm1"/>
</dbReference>
<comment type="similarity">
    <text evidence="1 10">Belongs to the ribonucleoside diphosphate reductase large chain family.</text>
</comment>
<dbReference type="EMBL" id="JAHAKR010000635">
    <property type="protein sequence ID" value="MBS5831173.1"/>
    <property type="molecule type" value="Genomic_DNA"/>
</dbReference>
<dbReference type="InterPro" id="IPR013346">
    <property type="entry name" value="NrdE_NrdA_C"/>
</dbReference>
<evidence type="ECO:0000256" key="6">
    <source>
        <dbReference type="ARBA" id="ARBA00023002"/>
    </source>
</evidence>
<comment type="function">
    <text evidence="10">Provides the precursors necessary for DNA synthesis. Catalyzes the biosynthesis of deoxyribonucleotides from the corresponding ribonucleotides.</text>
</comment>
<dbReference type="Pfam" id="PF02867">
    <property type="entry name" value="Ribonuc_red_lgC"/>
    <property type="match status" value="1"/>
</dbReference>
<dbReference type="PANTHER" id="PTHR11573">
    <property type="entry name" value="RIBONUCLEOSIDE-DIPHOSPHATE REDUCTASE LARGE CHAIN"/>
    <property type="match status" value="1"/>
</dbReference>
<keyword evidence="7 10" id="KW-0215">Deoxyribonucleotide synthesis</keyword>
<comment type="caution">
    <text evidence="12">The sequence shown here is derived from an EMBL/GenBank/DDBJ whole genome shotgun (WGS) entry which is preliminary data.</text>
</comment>
<evidence type="ECO:0000259" key="11">
    <source>
        <dbReference type="PROSITE" id="PS51161"/>
    </source>
</evidence>
<keyword evidence="3" id="KW-0021">Allosteric enzyme</keyword>
<name>A0A9E1B819_9BACT</name>
<dbReference type="PROSITE" id="PS51161">
    <property type="entry name" value="ATP_CONE"/>
    <property type="match status" value="1"/>
</dbReference>
<dbReference type="NCBIfam" id="TIGR02506">
    <property type="entry name" value="NrdE_NrdA"/>
    <property type="match status" value="1"/>
</dbReference>
<evidence type="ECO:0000313" key="13">
    <source>
        <dbReference type="Proteomes" id="UP000824019"/>
    </source>
</evidence>
<protein>
    <recommendedName>
        <fullName evidence="2 10">Ribonucleoside-diphosphate reductase</fullName>
        <ecNumber evidence="2 10">1.17.4.1</ecNumber>
    </recommendedName>
</protein>
<dbReference type="PRINTS" id="PR01183">
    <property type="entry name" value="RIBORDTASEM1"/>
</dbReference>
<dbReference type="GO" id="GO:0009263">
    <property type="term" value="P:deoxyribonucleotide biosynthetic process"/>
    <property type="evidence" value="ECO:0007669"/>
    <property type="project" value="UniProtKB-KW"/>
</dbReference>
<evidence type="ECO:0000256" key="10">
    <source>
        <dbReference type="RuleBase" id="RU003410"/>
    </source>
</evidence>
<accession>A0A9E1B819</accession>
<evidence type="ECO:0000256" key="3">
    <source>
        <dbReference type="ARBA" id="ARBA00022533"/>
    </source>
</evidence>
<evidence type="ECO:0000256" key="5">
    <source>
        <dbReference type="ARBA" id="ARBA00022840"/>
    </source>
</evidence>
<keyword evidence="5 9" id="KW-0067">ATP-binding</keyword>
<dbReference type="PANTHER" id="PTHR11573:SF6">
    <property type="entry name" value="RIBONUCLEOSIDE-DIPHOSPHATE REDUCTASE LARGE SUBUNIT"/>
    <property type="match status" value="1"/>
</dbReference>
<dbReference type="InterPro" id="IPR013509">
    <property type="entry name" value="RNR_lsu_N"/>
</dbReference>